<dbReference type="EMBL" id="JACHEJ010000008">
    <property type="protein sequence ID" value="MBB6181159.1"/>
    <property type="molecule type" value="Genomic_DNA"/>
</dbReference>
<protein>
    <submittedName>
        <fullName evidence="1">Uncharacterized protein</fullName>
    </submittedName>
</protein>
<keyword evidence="2" id="KW-1185">Reference proteome</keyword>
<dbReference type="RefSeq" id="WP_235864259.1">
    <property type="nucleotide sequence ID" value="NZ_JACHEJ010000008.1"/>
</dbReference>
<accession>A0A7X0DFH1</accession>
<organism evidence="1 2">
    <name type="scientific">Pseudorhizobium flavum</name>
    <dbReference type="NCBI Taxonomy" id="1335061"/>
    <lineage>
        <taxon>Bacteria</taxon>
        <taxon>Pseudomonadati</taxon>
        <taxon>Pseudomonadota</taxon>
        <taxon>Alphaproteobacteria</taxon>
        <taxon>Hyphomicrobiales</taxon>
        <taxon>Rhizobiaceae</taxon>
        <taxon>Rhizobium/Agrobacterium group</taxon>
        <taxon>Pseudorhizobium</taxon>
    </lineage>
</organism>
<dbReference type="Proteomes" id="UP000535501">
    <property type="component" value="Unassembled WGS sequence"/>
</dbReference>
<dbReference type="AlphaFoldDB" id="A0A7X0DFH1"/>
<proteinExistence type="predicted"/>
<comment type="caution">
    <text evidence="1">The sequence shown here is derived from an EMBL/GenBank/DDBJ whole genome shotgun (WGS) entry which is preliminary data.</text>
</comment>
<name>A0A7X0DFH1_9HYPH</name>
<sequence>MASTIIAETFLGMVHGDEESFLWKRSNWKPELICEQEGHFTMADLIRFVGDINPLGP</sequence>
<evidence type="ECO:0000313" key="2">
    <source>
        <dbReference type="Proteomes" id="UP000535501"/>
    </source>
</evidence>
<gene>
    <name evidence="1" type="ORF">HNQ75_003144</name>
</gene>
<evidence type="ECO:0000313" key="1">
    <source>
        <dbReference type="EMBL" id="MBB6181159.1"/>
    </source>
</evidence>
<reference evidence="1 2" key="1">
    <citation type="submission" date="2020-08" db="EMBL/GenBank/DDBJ databases">
        <title>Genomic Encyclopedia of Type Strains, Phase IV (KMG-IV): sequencing the most valuable type-strain genomes for metagenomic binning, comparative biology and taxonomic classification.</title>
        <authorList>
            <person name="Goeker M."/>
        </authorList>
    </citation>
    <scope>NUCLEOTIDE SEQUENCE [LARGE SCALE GENOMIC DNA]</scope>
    <source>
        <strain evidence="1 2">DSM 102134</strain>
    </source>
</reference>